<feature type="transmembrane region" description="Helical" evidence="12">
    <location>
        <begin position="63"/>
        <end position="84"/>
    </location>
</feature>
<evidence type="ECO:0000256" key="4">
    <source>
        <dbReference type="ARBA" id="ARBA00022692"/>
    </source>
</evidence>
<dbReference type="RefSeq" id="XP_020047488.1">
    <property type="nucleotide sequence ID" value="XM_020194585.1"/>
</dbReference>
<proteinExistence type="inferred from homology"/>
<comment type="subcellular location">
    <subcellularLocation>
        <location evidence="1 12">Mitochondrion inner membrane</location>
        <topology evidence="1 12">Multi-pass membrane protein</topology>
    </subcellularLocation>
</comment>
<dbReference type="Proteomes" id="UP000095038">
    <property type="component" value="Unassembled WGS sequence"/>
</dbReference>
<dbReference type="PANTHER" id="PTHR28021">
    <property type="entry name" value="PRESEQUENCE TRANSLOCATED-ASSOCIATED MOTOR SUBUNIT PAM17, MITOCHONDRIAL"/>
    <property type="match status" value="1"/>
</dbReference>
<organism evidence="13 14">
    <name type="scientific">Ascoidea rubescens DSM 1968</name>
    <dbReference type="NCBI Taxonomy" id="1344418"/>
    <lineage>
        <taxon>Eukaryota</taxon>
        <taxon>Fungi</taxon>
        <taxon>Dikarya</taxon>
        <taxon>Ascomycota</taxon>
        <taxon>Saccharomycotina</taxon>
        <taxon>Saccharomycetes</taxon>
        <taxon>Ascoideaceae</taxon>
        <taxon>Ascoidea</taxon>
    </lineage>
</organism>
<evidence type="ECO:0000256" key="2">
    <source>
        <dbReference type="ARBA" id="ARBA00006837"/>
    </source>
</evidence>
<keyword evidence="9 12" id="KW-0811">Translocation</keyword>
<dbReference type="PANTHER" id="PTHR28021:SF1">
    <property type="entry name" value="PRESEQUENCE TRANSLOCATED-ASSOCIATED MOTOR SUBUNIT PAM17, MITOCHONDRIAL"/>
    <property type="match status" value="1"/>
</dbReference>
<dbReference type="Pfam" id="PF08566">
    <property type="entry name" value="Pam17"/>
    <property type="match status" value="1"/>
</dbReference>
<comment type="subunit">
    <text evidence="12">Component of the PAM complex.</text>
</comment>
<comment type="function">
    <text evidence="12">Component of the PAM complex, a complex required for the translocation of transit peptide-containing proteins from the inner membrane into the mitochondrial matrix in an ATP-dependent manner.</text>
</comment>
<comment type="similarity">
    <text evidence="2 12">Belongs to the PAM17 family.</text>
</comment>
<feature type="transmembrane region" description="Helical" evidence="12">
    <location>
        <begin position="100"/>
        <end position="126"/>
    </location>
</feature>
<keyword evidence="10 12" id="KW-0496">Mitochondrion</keyword>
<keyword evidence="3 12" id="KW-0813">Transport</keyword>
<keyword evidence="7" id="KW-0809">Transit peptide</keyword>
<gene>
    <name evidence="13" type="ORF">ASCRUDRAFT_8121</name>
</gene>
<evidence type="ECO:0000256" key="12">
    <source>
        <dbReference type="RuleBase" id="RU367146"/>
    </source>
</evidence>
<keyword evidence="4 12" id="KW-0812">Transmembrane</keyword>
<dbReference type="GO" id="GO:0001405">
    <property type="term" value="C:PAM complex, Tim23 associated import motor"/>
    <property type="evidence" value="ECO:0007669"/>
    <property type="project" value="UniProtKB-UniRule"/>
</dbReference>
<evidence type="ECO:0000256" key="9">
    <source>
        <dbReference type="ARBA" id="ARBA00023010"/>
    </source>
</evidence>
<evidence type="ECO:0000313" key="13">
    <source>
        <dbReference type="EMBL" id="ODV61181.1"/>
    </source>
</evidence>
<evidence type="ECO:0000313" key="14">
    <source>
        <dbReference type="Proteomes" id="UP000095038"/>
    </source>
</evidence>
<sequence length="196" mass="22256">MLSRIGLTTSNRGLRLFSSHSKTLASIPKTSTKIQKNLNSNSVQESGINWDEFLTLRKQQRGLNFTSSIATAVLGSALSFAYIAQIEIDPTQMIFGFDPLVIFTIGFSSCTGLCYLLGPTLGSIVFKMKNKKILNEFNKKNKTFLNHIINNRVDASRQSFANPVPDYYGEKIYSLKDYRQWLRDCNTYKRKAKEFV</sequence>
<keyword evidence="8 12" id="KW-1133">Transmembrane helix</keyword>
<dbReference type="InParanoid" id="A0A1D2VHN5"/>
<evidence type="ECO:0000256" key="10">
    <source>
        <dbReference type="ARBA" id="ARBA00023128"/>
    </source>
</evidence>
<dbReference type="GeneID" id="30968221"/>
<evidence type="ECO:0000256" key="11">
    <source>
        <dbReference type="ARBA" id="ARBA00023136"/>
    </source>
</evidence>
<keyword evidence="6 12" id="KW-0653">Protein transport</keyword>
<keyword evidence="5 12" id="KW-0999">Mitochondrion inner membrane</keyword>
<protein>
    <recommendedName>
        <fullName evidence="12">Presequence translocated-associated motor subunit PAM17</fullName>
    </recommendedName>
</protein>
<dbReference type="AlphaFoldDB" id="A0A1D2VHN5"/>
<evidence type="ECO:0000256" key="5">
    <source>
        <dbReference type="ARBA" id="ARBA00022792"/>
    </source>
</evidence>
<reference evidence="14" key="1">
    <citation type="submission" date="2016-05" db="EMBL/GenBank/DDBJ databases">
        <title>Comparative genomics of biotechnologically important yeasts.</title>
        <authorList>
            <consortium name="DOE Joint Genome Institute"/>
            <person name="Riley R."/>
            <person name="Haridas S."/>
            <person name="Wolfe K.H."/>
            <person name="Lopes M.R."/>
            <person name="Hittinger C.T."/>
            <person name="Goker M."/>
            <person name="Salamov A."/>
            <person name="Wisecaver J."/>
            <person name="Long T.M."/>
            <person name="Aerts A.L."/>
            <person name="Barry K."/>
            <person name="Choi C."/>
            <person name="Clum A."/>
            <person name="Coughlan A.Y."/>
            <person name="Deshpande S."/>
            <person name="Douglass A.P."/>
            <person name="Hanson S.J."/>
            <person name="Klenk H.-P."/>
            <person name="Labutti K."/>
            <person name="Lapidus A."/>
            <person name="Lindquist E."/>
            <person name="Lipzen A."/>
            <person name="Meier-Kolthoff J.P."/>
            <person name="Ohm R.A."/>
            <person name="Otillar R.P."/>
            <person name="Pangilinan J."/>
            <person name="Peng Y."/>
            <person name="Rokas A."/>
            <person name="Rosa C.A."/>
            <person name="Scheuner C."/>
            <person name="Sibirny A.A."/>
            <person name="Slot J.C."/>
            <person name="Stielow J.B."/>
            <person name="Sun H."/>
            <person name="Kurtzman C.P."/>
            <person name="Blackwell M."/>
            <person name="Grigoriev I.V."/>
            <person name="Jeffries T.W."/>
        </authorList>
    </citation>
    <scope>NUCLEOTIDE SEQUENCE [LARGE SCALE GENOMIC DNA]</scope>
    <source>
        <strain evidence="14">DSM 1968</strain>
    </source>
</reference>
<evidence type="ECO:0000256" key="1">
    <source>
        <dbReference type="ARBA" id="ARBA00004448"/>
    </source>
</evidence>
<dbReference type="OrthoDB" id="5970083at2759"/>
<dbReference type="STRING" id="1344418.A0A1D2VHN5"/>
<evidence type="ECO:0000256" key="3">
    <source>
        <dbReference type="ARBA" id="ARBA00022448"/>
    </source>
</evidence>
<dbReference type="EMBL" id="KV454480">
    <property type="protein sequence ID" value="ODV61181.1"/>
    <property type="molecule type" value="Genomic_DNA"/>
</dbReference>
<dbReference type="GO" id="GO:0030150">
    <property type="term" value="P:protein import into mitochondrial matrix"/>
    <property type="evidence" value="ECO:0007669"/>
    <property type="project" value="UniProtKB-UniRule"/>
</dbReference>
<keyword evidence="14" id="KW-1185">Reference proteome</keyword>
<evidence type="ECO:0000256" key="6">
    <source>
        <dbReference type="ARBA" id="ARBA00022927"/>
    </source>
</evidence>
<accession>A0A1D2VHN5</accession>
<dbReference type="InterPro" id="IPR013875">
    <property type="entry name" value="Pam17"/>
</dbReference>
<keyword evidence="11 12" id="KW-0472">Membrane</keyword>
<evidence type="ECO:0000256" key="8">
    <source>
        <dbReference type="ARBA" id="ARBA00022989"/>
    </source>
</evidence>
<name>A0A1D2VHN5_9ASCO</name>
<dbReference type="FunCoup" id="A0A1D2VHN5">
    <property type="interactions" value="51"/>
</dbReference>
<evidence type="ECO:0000256" key="7">
    <source>
        <dbReference type="ARBA" id="ARBA00022946"/>
    </source>
</evidence>